<organism evidence="2 3">
    <name type="scientific">Fontimonas thermophila</name>
    <dbReference type="NCBI Taxonomy" id="1076937"/>
    <lineage>
        <taxon>Bacteria</taxon>
        <taxon>Pseudomonadati</taxon>
        <taxon>Pseudomonadota</taxon>
        <taxon>Gammaproteobacteria</taxon>
        <taxon>Nevskiales</taxon>
        <taxon>Nevskiaceae</taxon>
        <taxon>Fontimonas</taxon>
    </lineage>
</organism>
<dbReference type="SUPFAM" id="SSF75169">
    <property type="entry name" value="DsrEFH-like"/>
    <property type="match status" value="1"/>
</dbReference>
<gene>
    <name evidence="2" type="ORF">SAMN04488120_104277</name>
</gene>
<reference evidence="2 3" key="1">
    <citation type="submission" date="2016-10" db="EMBL/GenBank/DDBJ databases">
        <authorList>
            <person name="de Groot N.N."/>
        </authorList>
    </citation>
    <scope>NUCLEOTIDE SEQUENCE [LARGE SCALE GENOMIC DNA]</scope>
    <source>
        <strain evidence="2 3">DSM 23609</strain>
    </source>
</reference>
<dbReference type="OrthoDB" id="14053at2"/>
<evidence type="ECO:0000313" key="2">
    <source>
        <dbReference type="EMBL" id="SFF45862.1"/>
    </source>
</evidence>
<keyword evidence="1" id="KW-0732">Signal</keyword>
<dbReference type="Proteomes" id="UP000199771">
    <property type="component" value="Unassembled WGS sequence"/>
</dbReference>
<sequence length="149" mass="16275">MRLPMLVWMVALLCAGAPTHAGDAASTPRSGSAIYVVYHFDAGLEQAKRGLRNIRNHLNADPDARIVVVGLAEGIDFMLKGAKTDGGYPFQIMVEELQADGVRFKICNNTLVARHVDPKQVLDDVEIVDSGVAELARLQIREGYAYIKP</sequence>
<evidence type="ECO:0000313" key="3">
    <source>
        <dbReference type="Proteomes" id="UP000199771"/>
    </source>
</evidence>
<dbReference type="Pfam" id="PF02635">
    <property type="entry name" value="DsrE"/>
    <property type="match status" value="1"/>
</dbReference>
<dbReference type="STRING" id="1076937.SAMN04488120_104277"/>
<dbReference type="EMBL" id="FOOC01000004">
    <property type="protein sequence ID" value="SFF45862.1"/>
    <property type="molecule type" value="Genomic_DNA"/>
</dbReference>
<name>A0A1I2ITV3_9GAMM</name>
<proteinExistence type="predicted"/>
<dbReference type="PANTHER" id="PTHR37691:SF1">
    <property type="entry name" value="BLR3518 PROTEIN"/>
    <property type="match status" value="1"/>
</dbReference>
<feature type="signal peptide" evidence="1">
    <location>
        <begin position="1"/>
        <end position="21"/>
    </location>
</feature>
<accession>A0A1I2ITV3</accession>
<keyword evidence="3" id="KW-1185">Reference proteome</keyword>
<dbReference type="PANTHER" id="PTHR37691">
    <property type="entry name" value="BLR3518 PROTEIN"/>
    <property type="match status" value="1"/>
</dbReference>
<dbReference type="InterPro" id="IPR027396">
    <property type="entry name" value="DsrEFH-like"/>
</dbReference>
<protein>
    <submittedName>
        <fullName evidence="2">Uncharacterized protein</fullName>
    </submittedName>
</protein>
<evidence type="ECO:0000256" key="1">
    <source>
        <dbReference type="SAM" id="SignalP"/>
    </source>
</evidence>
<feature type="chain" id="PRO_5011447048" evidence="1">
    <location>
        <begin position="22"/>
        <end position="149"/>
    </location>
</feature>
<dbReference type="InterPro" id="IPR003787">
    <property type="entry name" value="Sulphur_relay_DsrE/F-like"/>
</dbReference>
<dbReference type="Gene3D" id="3.40.1260.10">
    <property type="entry name" value="DsrEFH-like"/>
    <property type="match status" value="1"/>
</dbReference>
<dbReference type="AlphaFoldDB" id="A0A1I2ITV3"/>